<accession>A0A0L8I5T6</accession>
<protein>
    <submittedName>
        <fullName evidence="2">Uncharacterized protein</fullName>
    </submittedName>
</protein>
<dbReference type="AlphaFoldDB" id="A0A0L8I5T6"/>
<keyword evidence="1" id="KW-0812">Transmembrane</keyword>
<feature type="transmembrane region" description="Helical" evidence="1">
    <location>
        <begin position="128"/>
        <end position="148"/>
    </location>
</feature>
<organism evidence="2">
    <name type="scientific">Octopus bimaculoides</name>
    <name type="common">California two-spotted octopus</name>
    <dbReference type="NCBI Taxonomy" id="37653"/>
    <lineage>
        <taxon>Eukaryota</taxon>
        <taxon>Metazoa</taxon>
        <taxon>Spiralia</taxon>
        <taxon>Lophotrochozoa</taxon>
        <taxon>Mollusca</taxon>
        <taxon>Cephalopoda</taxon>
        <taxon>Coleoidea</taxon>
        <taxon>Octopodiformes</taxon>
        <taxon>Octopoda</taxon>
        <taxon>Incirrata</taxon>
        <taxon>Octopodidae</taxon>
        <taxon>Octopus</taxon>
    </lineage>
</organism>
<feature type="transmembrane region" description="Helical" evidence="1">
    <location>
        <begin position="84"/>
        <end position="107"/>
    </location>
</feature>
<reference evidence="2" key="1">
    <citation type="submission" date="2015-07" db="EMBL/GenBank/DDBJ databases">
        <title>MeaNS - Measles Nucleotide Surveillance Program.</title>
        <authorList>
            <person name="Tran T."/>
            <person name="Druce J."/>
        </authorList>
    </citation>
    <scope>NUCLEOTIDE SEQUENCE</scope>
    <source>
        <strain evidence="2">UCB-OBI-ISO-001</strain>
        <tissue evidence="2">Gonad</tissue>
    </source>
</reference>
<evidence type="ECO:0000313" key="2">
    <source>
        <dbReference type="EMBL" id="KOF96883.1"/>
    </source>
</evidence>
<name>A0A0L8I5T6_OCTBM</name>
<sequence>MDVENSKSPGTAFSRLKTTATIILQTFLLLLLIIVGLLLISVRILSTIFLILVRLFASVVKGIQKPVEFALQTSRTVFKAITSPVQSTTVLLKLIVMGFVITVGFLVEMIRVGKRTVITSATFLLTSFKVLLGISLVVLTVLGCALSVVAHYVIAVYMLLIRFCWFSMFVAVVHYVSIPEMSVWGHIFMALPSVFQDLIN</sequence>
<keyword evidence="1" id="KW-1133">Transmembrane helix</keyword>
<keyword evidence="1" id="KW-0472">Membrane</keyword>
<evidence type="ECO:0000256" key="1">
    <source>
        <dbReference type="SAM" id="Phobius"/>
    </source>
</evidence>
<feature type="transmembrane region" description="Helical" evidence="1">
    <location>
        <begin position="20"/>
        <end position="40"/>
    </location>
</feature>
<feature type="transmembrane region" description="Helical" evidence="1">
    <location>
        <begin position="154"/>
        <end position="176"/>
    </location>
</feature>
<gene>
    <name evidence="2" type="ORF">OCBIM_22033037mg</name>
</gene>
<proteinExistence type="predicted"/>
<dbReference type="EMBL" id="KQ416466">
    <property type="protein sequence ID" value="KOF96883.1"/>
    <property type="molecule type" value="Genomic_DNA"/>
</dbReference>